<dbReference type="PIRSF" id="PIRSF037307">
    <property type="entry name" value="Lhr-like_helic_prd"/>
    <property type="match status" value="1"/>
</dbReference>
<dbReference type="InterPro" id="IPR001650">
    <property type="entry name" value="Helicase_C-like"/>
</dbReference>
<evidence type="ECO:0000256" key="8">
    <source>
        <dbReference type="ARBA" id="ARBA00023235"/>
    </source>
</evidence>
<evidence type="ECO:0000256" key="7">
    <source>
        <dbReference type="ARBA" id="ARBA00023204"/>
    </source>
</evidence>
<dbReference type="EMBL" id="LUKF01000001">
    <property type="protein sequence ID" value="KYG70744.1"/>
    <property type="molecule type" value="Genomic_DNA"/>
</dbReference>
<evidence type="ECO:0000259" key="10">
    <source>
        <dbReference type="PROSITE" id="PS51192"/>
    </source>
</evidence>
<dbReference type="InterPro" id="IPR026362">
    <property type="entry name" value="DEXH_lig_assoc"/>
</dbReference>
<dbReference type="RefSeq" id="WP_063242511.1">
    <property type="nucleotide sequence ID" value="NZ_LUKF01000001.1"/>
</dbReference>
<dbReference type="InterPro" id="IPR052511">
    <property type="entry name" value="ATP-dep_Helicase"/>
</dbReference>
<evidence type="ECO:0000313" key="12">
    <source>
        <dbReference type="EMBL" id="KYG70744.1"/>
    </source>
</evidence>
<dbReference type="GO" id="GO:0005524">
    <property type="term" value="F:ATP binding"/>
    <property type="evidence" value="ECO:0007669"/>
    <property type="project" value="UniProtKB-KW"/>
</dbReference>
<keyword evidence="4" id="KW-0347">Helicase</keyword>
<evidence type="ECO:0000256" key="9">
    <source>
        <dbReference type="ARBA" id="ARBA00093467"/>
    </source>
</evidence>
<dbReference type="InterPro" id="IPR045628">
    <property type="entry name" value="Lhr_WH_dom"/>
</dbReference>
<dbReference type="PROSITE" id="PS51192">
    <property type="entry name" value="HELICASE_ATP_BIND_1"/>
    <property type="match status" value="1"/>
</dbReference>
<dbReference type="Pfam" id="PF19306">
    <property type="entry name" value="WHD_Lhr"/>
    <property type="match status" value="1"/>
</dbReference>
<keyword evidence="8" id="KW-0413">Isomerase</keyword>
<comment type="similarity">
    <text evidence="9">Belongs to the Lhr helicase family. Lhr-Core subfamily.</text>
</comment>
<dbReference type="GO" id="GO:0003677">
    <property type="term" value="F:DNA binding"/>
    <property type="evidence" value="ECO:0007669"/>
    <property type="project" value="UniProtKB-KW"/>
</dbReference>
<evidence type="ECO:0000256" key="6">
    <source>
        <dbReference type="ARBA" id="ARBA00023125"/>
    </source>
</evidence>
<evidence type="ECO:0000256" key="4">
    <source>
        <dbReference type="ARBA" id="ARBA00022806"/>
    </source>
</evidence>
<gene>
    <name evidence="12" type="ORF">AZI85_02080</name>
</gene>
<dbReference type="GO" id="GO:0016887">
    <property type="term" value="F:ATP hydrolysis activity"/>
    <property type="evidence" value="ECO:0007669"/>
    <property type="project" value="TreeGrafter"/>
</dbReference>
<evidence type="ECO:0000256" key="3">
    <source>
        <dbReference type="ARBA" id="ARBA00022801"/>
    </source>
</evidence>
<dbReference type="PANTHER" id="PTHR47962">
    <property type="entry name" value="ATP-DEPENDENT HELICASE LHR-RELATED-RELATED"/>
    <property type="match status" value="1"/>
</dbReference>
<dbReference type="Gene3D" id="3.40.50.300">
    <property type="entry name" value="P-loop containing nucleotide triphosphate hydrolases"/>
    <property type="match status" value="2"/>
</dbReference>
<dbReference type="InterPro" id="IPR011545">
    <property type="entry name" value="DEAD/DEAH_box_helicase_dom"/>
</dbReference>
<proteinExistence type="inferred from homology"/>
<feature type="domain" description="Helicase ATP-binding" evidence="10">
    <location>
        <begin position="26"/>
        <end position="204"/>
    </location>
</feature>
<dbReference type="InterPro" id="IPR014001">
    <property type="entry name" value="Helicase_ATP-bd"/>
</dbReference>
<dbReference type="SMART" id="SM00487">
    <property type="entry name" value="DEXDc"/>
    <property type="match status" value="1"/>
</dbReference>
<reference evidence="12 13" key="1">
    <citation type="submission" date="2016-03" db="EMBL/GenBank/DDBJ databases">
        <authorList>
            <person name="Ploux O."/>
        </authorList>
    </citation>
    <scope>NUCLEOTIDE SEQUENCE [LARGE SCALE GENOMIC DNA]</scope>
    <source>
        <strain evidence="12 13">BER2</strain>
    </source>
</reference>
<sequence>MKELKPINDFFKNRKWKPFPFQVQAWEAFLKGESGLLHIPTGSGKTYAATMGPFAKFLNKPRKGLKALYITPLRALTRDLELALLEPIQQEQWPLKIASRTGDTSLSLKKKQLRDPSDLMLTTPESLAVLISQLDAEEILKNVEVVILDEWHELMSSKRGSLIELSLSYLRSLNPEVQTWAMSASISNLSEAAQVAVGRGQEPVIISGGSDRNLDLDTLLPKKIDRFPWAGHLGLSLKESLLEELDPDVSTLIFTNTRSQAEKWFETILSMKPEMEPLMALHHSSLEREEREAVEEGIKEGILKWVICTSSLDLGVDFQPVERVVQIGSPKMVARMIQRAGRSAHRPGGKSRLLFVPTNSWEILELEAVKKALKDKRIEPRRPLKKPIDVLLQHMMTLACGPGLRLDELWLSLKETYSFSDITPEELNWCRQFLTKGGETLQSYQQFHKLVYEEETGKYRPANSRVASHHRMSIGTIVSRESVRVSYTNRSRIGSVEENFISKLKKGDVFQFAGKKLEFVLLKDMTAYVKASKATTNVIPSWDGGRFPISETLGQALREVLTMKHPGLDRLLQPLLGTQKDLSILPDADTFLIEHWHSKEGEHLFVYPFEGKSVHEGLAQLWGYRFAQRKPTTFSFSVNDYGFEIVGPVDYGFQDLFDDDFYSEDQLIEEIGQSLQIGQLSQRQFREIAQIAGLVFTGFPGSPKTGRQLQISSSLLYEVFKKHEPNNLLIKQSLDEVLSNSLESSRIKKTLRRLQSMKTVWVRLESPSPLAFPLIVENLAIGKLSNESLEAKIARLKKSWEKKNEDSTHERRN</sequence>
<dbReference type="Proteomes" id="UP000075391">
    <property type="component" value="Unassembled WGS sequence"/>
</dbReference>
<dbReference type="GO" id="GO:0016874">
    <property type="term" value="F:ligase activity"/>
    <property type="evidence" value="ECO:0007669"/>
    <property type="project" value="UniProtKB-KW"/>
</dbReference>
<name>A0A150WWD4_BDEBC</name>
<dbReference type="InterPro" id="IPR027417">
    <property type="entry name" value="P-loop_NTPase"/>
</dbReference>
<dbReference type="PANTHER" id="PTHR47962:SF3">
    <property type="entry name" value="LARGE ATP-DEPENDENT HELICASE-RELATED PROTEIN"/>
    <property type="match status" value="1"/>
</dbReference>
<evidence type="ECO:0000259" key="11">
    <source>
        <dbReference type="PROSITE" id="PS51194"/>
    </source>
</evidence>
<keyword evidence="6" id="KW-0238">DNA-binding</keyword>
<dbReference type="CDD" id="cd18796">
    <property type="entry name" value="SF2_C_LHR"/>
    <property type="match status" value="1"/>
</dbReference>
<keyword evidence="2" id="KW-0227">DNA damage</keyword>
<evidence type="ECO:0000313" key="13">
    <source>
        <dbReference type="Proteomes" id="UP000075391"/>
    </source>
</evidence>
<keyword evidence="5" id="KW-0067">ATP-binding</keyword>
<organism evidence="12 13">
    <name type="scientific">Bdellovibrio bacteriovorus</name>
    <dbReference type="NCBI Taxonomy" id="959"/>
    <lineage>
        <taxon>Bacteria</taxon>
        <taxon>Pseudomonadati</taxon>
        <taxon>Bdellovibrionota</taxon>
        <taxon>Bdellovibrionia</taxon>
        <taxon>Bdellovibrionales</taxon>
        <taxon>Pseudobdellovibrionaceae</taxon>
        <taxon>Bdellovibrio</taxon>
    </lineage>
</organism>
<dbReference type="GO" id="GO:0004386">
    <property type="term" value="F:helicase activity"/>
    <property type="evidence" value="ECO:0007669"/>
    <property type="project" value="UniProtKB-KW"/>
</dbReference>
<protein>
    <submittedName>
        <fullName evidence="12">DNA ligase-associated DEXH box helicase</fullName>
    </submittedName>
</protein>
<dbReference type="InterPro" id="IPR017170">
    <property type="entry name" value="Lhr-like"/>
</dbReference>
<dbReference type="NCBIfam" id="TIGR04121">
    <property type="entry name" value="DEXH_lig_assoc"/>
    <property type="match status" value="1"/>
</dbReference>
<dbReference type="Pfam" id="PF00270">
    <property type="entry name" value="DEAD"/>
    <property type="match status" value="1"/>
</dbReference>
<dbReference type="GO" id="GO:0006281">
    <property type="term" value="P:DNA repair"/>
    <property type="evidence" value="ECO:0007669"/>
    <property type="project" value="UniProtKB-KW"/>
</dbReference>
<dbReference type="PROSITE" id="PS51194">
    <property type="entry name" value="HELICASE_CTER"/>
    <property type="match status" value="1"/>
</dbReference>
<dbReference type="InterPro" id="IPR013701">
    <property type="entry name" value="Lhr-like_DEAD/DEAH_assoc"/>
</dbReference>
<evidence type="ECO:0000256" key="1">
    <source>
        <dbReference type="ARBA" id="ARBA00022741"/>
    </source>
</evidence>
<keyword evidence="1" id="KW-0547">Nucleotide-binding</keyword>
<accession>A0A150WWD4</accession>
<dbReference type="AlphaFoldDB" id="A0A150WWD4"/>
<evidence type="ECO:0000256" key="5">
    <source>
        <dbReference type="ARBA" id="ARBA00022840"/>
    </source>
</evidence>
<dbReference type="Pfam" id="PF00271">
    <property type="entry name" value="Helicase_C"/>
    <property type="match status" value="1"/>
</dbReference>
<evidence type="ECO:0000256" key="2">
    <source>
        <dbReference type="ARBA" id="ARBA00022763"/>
    </source>
</evidence>
<keyword evidence="3" id="KW-0378">Hydrolase</keyword>
<comment type="caution">
    <text evidence="12">The sequence shown here is derived from an EMBL/GenBank/DDBJ whole genome shotgun (WGS) entry which is preliminary data.</text>
</comment>
<dbReference type="SMART" id="SM00490">
    <property type="entry name" value="HELICc"/>
    <property type="match status" value="1"/>
</dbReference>
<keyword evidence="12" id="KW-0436">Ligase</keyword>
<keyword evidence="7" id="KW-0234">DNA repair</keyword>
<feature type="domain" description="Helicase C-terminal" evidence="11">
    <location>
        <begin position="237"/>
        <end position="399"/>
    </location>
</feature>
<dbReference type="OrthoDB" id="9815222at2"/>
<dbReference type="SUPFAM" id="SSF52540">
    <property type="entry name" value="P-loop containing nucleoside triphosphate hydrolases"/>
    <property type="match status" value="1"/>
</dbReference>
<dbReference type="Pfam" id="PF08494">
    <property type="entry name" value="DEAD_assoc"/>
    <property type="match status" value="1"/>
</dbReference>